<accession>A0ABY2N3G9</accession>
<keyword evidence="3" id="KW-1185">Reference proteome</keyword>
<dbReference type="InterPro" id="IPR049250">
    <property type="entry name" value="DUF6883"/>
</dbReference>
<evidence type="ECO:0000313" key="2">
    <source>
        <dbReference type="EMBL" id="TGM14899.1"/>
    </source>
</evidence>
<dbReference type="RefSeq" id="WP_135685111.1">
    <property type="nucleotide sequence ID" value="NZ_RQGT01000071.1"/>
</dbReference>
<organism evidence="2 3">
    <name type="scientific">Leptospira stimsonii</name>
    <dbReference type="NCBI Taxonomy" id="2202203"/>
    <lineage>
        <taxon>Bacteria</taxon>
        <taxon>Pseudomonadati</taxon>
        <taxon>Spirochaetota</taxon>
        <taxon>Spirochaetia</taxon>
        <taxon>Leptospirales</taxon>
        <taxon>Leptospiraceae</taxon>
        <taxon>Leptospira</taxon>
    </lineage>
</organism>
<comment type="caution">
    <text evidence="2">The sequence shown here is derived from an EMBL/GenBank/DDBJ whole genome shotgun (WGS) entry which is preliminary data.</text>
</comment>
<gene>
    <name evidence="2" type="ORF">EHQ90_10485</name>
</gene>
<dbReference type="Pfam" id="PF21814">
    <property type="entry name" value="DUF6883"/>
    <property type="match status" value="1"/>
</dbReference>
<dbReference type="Proteomes" id="UP000297422">
    <property type="component" value="Unassembled WGS sequence"/>
</dbReference>
<proteinExistence type="predicted"/>
<evidence type="ECO:0000313" key="3">
    <source>
        <dbReference type="Proteomes" id="UP000297422"/>
    </source>
</evidence>
<protein>
    <recommendedName>
        <fullName evidence="1">DUF6883 domain-containing protein</fullName>
    </recommendedName>
</protein>
<dbReference type="EMBL" id="RQGT01000071">
    <property type="protein sequence ID" value="TGM14899.1"/>
    <property type="molecule type" value="Genomic_DNA"/>
</dbReference>
<evidence type="ECO:0000259" key="1">
    <source>
        <dbReference type="Pfam" id="PF21814"/>
    </source>
</evidence>
<feature type="domain" description="DUF6883" evidence="1">
    <location>
        <begin position="264"/>
        <end position="367"/>
    </location>
</feature>
<reference evidence="3" key="1">
    <citation type="journal article" date="2019" name="PLoS Negl. Trop. Dis.">
        <title>Revisiting the worldwide diversity of Leptospira species in the environment.</title>
        <authorList>
            <person name="Vincent A.T."/>
            <person name="Schiettekatte O."/>
            <person name="Bourhy P."/>
            <person name="Veyrier F.J."/>
            <person name="Picardeau M."/>
        </authorList>
    </citation>
    <scope>NUCLEOTIDE SEQUENCE [LARGE SCALE GENOMIC DNA]</scope>
    <source>
        <strain evidence="3">201702407</strain>
    </source>
</reference>
<name>A0ABY2N3G9_9LEPT</name>
<sequence>MPKNMIYSLIFNSDLSTNSFYGNEIDRSVILSLIEEKNAEKIGISRGDLLILSTYSKLSQIKVNKNQQSYAKKPDIDLLKHAISELYHSITESFHWIIDDFDSFTLIKDNHYINTVCNLNHDQIEKLNEKLKPIKSYIGFFELDLGNPIHMDLFYGALIKDIILNDNKIYYKSYNADPKVIEPTWAKSHGIKYFPIEESEFSEIFPCKFKLKKLSNRGSKFKKILDQFDTPFTFLIKTLASHLLSNQSKQIDFTFNNDEKFTFDKIIIPSKKIEGYSLNPEHKDGKNKAIVFEKTLGIKKENADFLISQIKEGILKETPEKVKITVHGIKYDVNMQIQGKNKKNLTIRTAWIIDQNKNIKLTTAYILDKNKQENKTINDIHYIEKNEKDYFKKVFNQAEAEATKISNKHIITPLYLQGTKEPILDGLCGSGYLKFDKRTVFYKWLIKNKKIKNDESEYHPPLQTQSFELNEVYIETMYKIFQLNNIKCKIHKYYS</sequence>